<dbReference type="SUPFAM" id="SSF82185">
    <property type="entry name" value="Histone H3 K4-specific methyltransferase SET7/9 N-terminal domain"/>
    <property type="match status" value="1"/>
</dbReference>
<gene>
    <name evidence="9" type="ORF">BSTOLATCC_MIC37938</name>
</gene>
<dbReference type="SMART" id="SM00580">
    <property type="entry name" value="PUG"/>
    <property type="match status" value="1"/>
</dbReference>
<dbReference type="Gene3D" id="2.20.110.10">
    <property type="entry name" value="Histone H3 K4-specific methyltransferase SET7/9 N-terminal domain"/>
    <property type="match status" value="1"/>
</dbReference>
<evidence type="ECO:0000313" key="9">
    <source>
        <dbReference type="EMBL" id="CAG9325192.1"/>
    </source>
</evidence>
<dbReference type="AlphaFoldDB" id="A0AAU9JE55"/>
<feature type="domain" description="PUB" evidence="8">
    <location>
        <begin position="25"/>
        <end position="95"/>
    </location>
</feature>
<dbReference type="Gene3D" id="1.20.58.2190">
    <property type="match status" value="1"/>
</dbReference>
<keyword evidence="4" id="KW-0282">Flagellum</keyword>
<sequence>MATITKAELLSLISDIFRKNPDDVSIEALRVLVRLLTNIQMNPTDPKFRSIKKTNETIQKKLLPCEGVLPLIYAIGYKDKGAEFLTIKEKLDNIKLCLEAIEEIKELRPGSDFGRDSSTPNTPIGGNSQKSLESASITDQLQAYRVQQSSPLSSLPKSPENIEKPPTKVSPNKRTGRAQEAKQEEDHEPDFKLEWSGSSYDGPIKDGWFEGFGRFRFPKGVVYEGEFHKGEFHGKGTLIFPNGGRYKASWDRGRAVDGEYEYYDGLKYNAQDWNYCKIPDRRFYTEIKEGLRPAGATLIVNDPQGPNEIPPGTYDIGEGYYDPSVKAAYSYEGEELETPMDSDLIDILKKYRYNPAEVQDLSDEEDLLV</sequence>
<dbReference type="InterPro" id="IPR018997">
    <property type="entry name" value="PUB_domain"/>
</dbReference>
<dbReference type="InterPro" id="IPR003409">
    <property type="entry name" value="MORN"/>
</dbReference>
<dbReference type="SMART" id="SM00698">
    <property type="entry name" value="MORN"/>
    <property type="match status" value="2"/>
</dbReference>
<dbReference type="PANTHER" id="PTHR46437">
    <property type="entry name" value="MORN REPEAT-CONTAINING PROTEIN 5"/>
    <property type="match status" value="1"/>
</dbReference>
<evidence type="ECO:0000256" key="1">
    <source>
        <dbReference type="ARBA" id="ARBA00004230"/>
    </source>
</evidence>
<feature type="region of interest" description="Disordered" evidence="7">
    <location>
        <begin position="148"/>
        <end position="195"/>
    </location>
</feature>
<comment type="subcellular location">
    <subcellularLocation>
        <location evidence="1">Cell projection</location>
        <location evidence="1">Cilium</location>
        <location evidence="1">Flagellum</location>
    </subcellularLocation>
</comment>
<protein>
    <recommendedName>
        <fullName evidence="2">MORN repeat-containing protein 5</fullName>
    </recommendedName>
</protein>
<keyword evidence="5" id="KW-0969">Cilium</keyword>
<keyword evidence="3" id="KW-0677">Repeat</keyword>
<accession>A0AAU9JE55</accession>
<feature type="compositionally biased region" description="Low complexity" evidence="7">
    <location>
        <begin position="149"/>
        <end position="159"/>
    </location>
</feature>
<evidence type="ECO:0000256" key="2">
    <source>
        <dbReference type="ARBA" id="ARBA00016322"/>
    </source>
</evidence>
<dbReference type="EMBL" id="CAJZBQ010000037">
    <property type="protein sequence ID" value="CAG9325192.1"/>
    <property type="molecule type" value="Genomic_DNA"/>
</dbReference>
<evidence type="ECO:0000256" key="5">
    <source>
        <dbReference type="ARBA" id="ARBA00023069"/>
    </source>
</evidence>
<dbReference type="Proteomes" id="UP001162131">
    <property type="component" value="Unassembled WGS sequence"/>
</dbReference>
<organism evidence="9 10">
    <name type="scientific">Blepharisma stoltei</name>
    <dbReference type="NCBI Taxonomy" id="1481888"/>
    <lineage>
        <taxon>Eukaryota</taxon>
        <taxon>Sar</taxon>
        <taxon>Alveolata</taxon>
        <taxon>Ciliophora</taxon>
        <taxon>Postciliodesmatophora</taxon>
        <taxon>Heterotrichea</taxon>
        <taxon>Heterotrichida</taxon>
        <taxon>Blepharismidae</taxon>
        <taxon>Blepharisma</taxon>
    </lineage>
</organism>
<proteinExistence type="predicted"/>
<keyword evidence="10" id="KW-1185">Reference proteome</keyword>
<dbReference type="SUPFAM" id="SSF143503">
    <property type="entry name" value="PUG domain-like"/>
    <property type="match status" value="1"/>
</dbReference>
<feature type="compositionally biased region" description="Polar residues" evidence="7">
    <location>
        <begin position="116"/>
        <end position="135"/>
    </location>
</feature>
<keyword evidence="6" id="KW-0966">Cell projection</keyword>
<evidence type="ECO:0000313" key="10">
    <source>
        <dbReference type="Proteomes" id="UP001162131"/>
    </source>
</evidence>
<evidence type="ECO:0000256" key="3">
    <source>
        <dbReference type="ARBA" id="ARBA00022737"/>
    </source>
</evidence>
<evidence type="ECO:0000259" key="8">
    <source>
        <dbReference type="Pfam" id="PF09409"/>
    </source>
</evidence>
<dbReference type="PANTHER" id="PTHR46437:SF1">
    <property type="entry name" value="MORN REPEAT-CONTAINING PROTEIN 5"/>
    <property type="match status" value="1"/>
</dbReference>
<dbReference type="Pfam" id="PF09409">
    <property type="entry name" value="PUB"/>
    <property type="match status" value="1"/>
</dbReference>
<feature type="region of interest" description="Disordered" evidence="7">
    <location>
        <begin position="109"/>
        <end position="135"/>
    </location>
</feature>
<evidence type="ECO:0000256" key="6">
    <source>
        <dbReference type="ARBA" id="ARBA00023273"/>
    </source>
</evidence>
<dbReference type="Pfam" id="PF02493">
    <property type="entry name" value="MORN"/>
    <property type="match status" value="2"/>
</dbReference>
<feature type="compositionally biased region" description="Basic and acidic residues" evidence="7">
    <location>
        <begin position="177"/>
        <end position="193"/>
    </location>
</feature>
<evidence type="ECO:0000256" key="7">
    <source>
        <dbReference type="SAM" id="MobiDB-lite"/>
    </source>
</evidence>
<evidence type="ECO:0000256" key="4">
    <source>
        <dbReference type="ARBA" id="ARBA00022846"/>
    </source>
</evidence>
<dbReference type="InterPro" id="IPR036339">
    <property type="entry name" value="PUB-like_dom_sf"/>
</dbReference>
<reference evidence="9" key="1">
    <citation type="submission" date="2021-09" db="EMBL/GenBank/DDBJ databases">
        <authorList>
            <consortium name="AG Swart"/>
            <person name="Singh M."/>
            <person name="Singh A."/>
            <person name="Seah K."/>
            <person name="Emmerich C."/>
        </authorList>
    </citation>
    <scope>NUCLEOTIDE SEQUENCE</scope>
    <source>
        <strain evidence="9">ATCC30299</strain>
    </source>
</reference>
<dbReference type="GO" id="GO:0031514">
    <property type="term" value="C:motile cilium"/>
    <property type="evidence" value="ECO:0007669"/>
    <property type="project" value="UniProtKB-SubCell"/>
</dbReference>
<name>A0AAU9JE55_9CILI</name>
<comment type="caution">
    <text evidence="9">The sequence shown here is derived from an EMBL/GenBank/DDBJ whole genome shotgun (WGS) entry which is preliminary data.</text>
</comment>
<dbReference type="CDD" id="cd09212">
    <property type="entry name" value="PUB"/>
    <property type="match status" value="1"/>
</dbReference>
<dbReference type="InterPro" id="IPR042814">
    <property type="entry name" value="Morn5"/>
</dbReference>